<keyword evidence="3" id="KW-0670">Pyruvate</keyword>
<reference evidence="3 4" key="1">
    <citation type="submission" date="2018-03" db="EMBL/GenBank/DDBJ databases">
        <title>Draft Genome Sequences of the Obligatory Marine Myxobacteria Enhygromyxa salina SWB005.</title>
        <authorList>
            <person name="Poehlein A."/>
            <person name="Moghaddam J.A."/>
            <person name="Harms H."/>
            <person name="Alanjari M."/>
            <person name="Koenig G.M."/>
            <person name="Daniel R."/>
            <person name="Schaeberle T.F."/>
        </authorList>
    </citation>
    <scope>NUCLEOTIDE SEQUENCE [LARGE SCALE GENOMIC DNA]</scope>
    <source>
        <strain evidence="3 4">SWB005</strain>
    </source>
</reference>
<dbReference type="EMBL" id="PVNK01000143">
    <property type="protein sequence ID" value="PRP99016.1"/>
    <property type="molecule type" value="Genomic_DNA"/>
</dbReference>
<dbReference type="InterPro" id="IPR013815">
    <property type="entry name" value="ATP_grasp_subdomain_1"/>
</dbReference>
<dbReference type="PROSITE" id="PS51257">
    <property type="entry name" value="PROKAR_LIPOPROTEIN"/>
    <property type="match status" value="1"/>
</dbReference>
<evidence type="ECO:0000313" key="3">
    <source>
        <dbReference type="EMBL" id="PRP99016.1"/>
    </source>
</evidence>
<evidence type="ECO:0000259" key="2">
    <source>
        <dbReference type="Pfam" id="PF01326"/>
    </source>
</evidence>
<comment type="caution">
    <text evidence="3">The sequence shown here is derived from an EMBL/GenBank/DDBJ whole genome shotgun (WGS) entry which is preliminary data.</text>
</comment>
<protein>
    <submittedName>
        <fullName evidence="3">Phosphoenolpyruvate synthase</fullName>
    </submittedName>
</protein>
<feature type="chain" id="PRO_5015418251" evidence="1">
    <location>
        <begin position="26"/>
        <end position="959"/>
    </location>
</feature>
<dbReference type="Pfam" id="PF01326">
    <property type="entry name" value="PPDK_N"/>
    <property type="match status" value="1"/>
</dbReference>
<evidence type="ECO:0000256" key="1">
    <source>
        <dbReference type="SAM" id="SignalP"/>
    </source>
</evidence>
<sequence length="959" mass="106229">MPSVRPLARSLLPLCLAALAWLLVACPVSTPQWPEDDGFDDHTFARVEDRADFNAHAAVGATGTAVLKFVIVGFGEPNNQHLRYLDGRFYEFHDEWYWFRLLNGQQVPGSRERPVSGHEFETVDEITQWVRARSSPPPLGMRIIDERLYSDYFYEIAVHRERRALGIGTIVHFPARAGEHPRDERWGFELEYSDKVEAEELELFFATLSSSLPDELGERLEYIARSPAQDQLVARLRAHEHPLASRLTKYAELAVPGEIEVYNPGLIAGRLRKLPADPEQAAAVLTEGNAGVIWMMPSVPDELPAAAGLLTAVPQTPLAHVNLLARNRGIPNAYVGGLFEDPQLDQLSRVHAPVVILADGSRELTIEPISEEAYGQWRALARERPPTLDPVDPTTLPYTLDLDREAPARVPELRGIVGGKAAGFVVLHAAGTTMPERPLAITTRAYHEHIHELRALLEHTLSDPTFNRDGRARYLLLEGREDFDARFASAADQAWVREFIEAHPPQTAKRDPIAKLLIHDGIKRAIRERPLSAPAAEAIDRALRAHFGHFAPSQGLRFRSSSTVEDVEGFSGAGLYDSNTGFLHPEAQARERDQKKSAEWAIKKTWASYWSWEAFEERRLTGIDHLDGDMAVLVHARFDDELERSNGVLTLTLDLSGDRRGAVQAPGRVRASMEVDVQLGALSVTNPPPDRAGEVLPEVDRVTLARVGEPVRIERVSRSTELASGDVLHDATLDQLFRDSLAIAERWLEIENRRLPSARARGRVTLDIEFREVAAGWPGYASATPASARMVIKQVRSLDPGVPSGAEQLLDQPIPRDLVVFADRIERRSCRGSRTRVDLLEVWTDPMAPRELDHGHGRVPFVARVRVDARGLEGGARRFDLDHLELAAVEHPGLDRGAPWAATLSLDPAAGVAVDRIEISAGLLRVFAGGRLLSEEPAPCSVDVAFASPDGFLRGLLGR</sequence>
<accession>A0A2S9Y1R0</accession>
<dbReference type="GO" id="GO:0016301">
    <property type="term" value="F:kinase activity"/>
    <property type="evidence" value="ECO:0007669"/>
    <property type="project" value="InterPro"/>
</dbReference>
<name>A0A2S9Y1R0_9BACT</name>
<dbReference type="GO" id="GO:0005524">
    <property type="term" value="F:ATP binding"/>
    <property type="evidence" value="ECO:0007669"/>
    <property type="project" value="InterPro"/>
</dbReference>
<dbReference type="Gene3D" id="3.30.1490.20">
    <property type="entry name" value="ATP-grasp fold, A domain"/>
    <property type="match status" value="1"/>
</dbReference>
<keyword evidence="4" id="KW-1185">Reference proteome</keyword>
<evidence type="ECO:0000313" key="4">
    <source>
        <dbReference type="Proteomes" id="UP000237968"/>
    </source>
</evidence>
<feature type="domain" description="Pyruvate phosphate dikinase AMP/ATP-binding" evidence="2">
    <location>
        <begin position="416"/>
        <end position="649"/>
    </location>
</feature>
<dbReference type="InterPro" id="IPR002192">
    <property type="entry name" value="PPDK_AMP/ATP-bd"/>
</dbReference>
<keyword evidence="1" id="KW-0732">Signal</keyword>
<proteinExistence type="predicted"/>
<feature type="signal peptide" evidence="1">
    <location>
        <begin position="1"/>
        <end position="25"/>
    </location>
</feature>
<dbReference type="SUPFAM" id="SSF56059">
    <property type="entry name" value="Glutathione synthetase ATP-binding domain-like"/>
    <property type="match status" value="1"/>
</dbReference>
<dbReference type="Proteomes" id="UP000237968">
    <property type="component" value="Unassembled WGS sequence"/>
</dbReference>
<organism evidence="3 4">
    <name type="scientific">Enhygromyxa salina</name>
    <dbReference type="NCBI Taxonomy" id="215803"/>
    <lineage>
        <taxon>Bacteria</taxon>
        <taxon>Pseudomonadati</taxon>
        <taxon>Myxococcota</taxon>
        <taxon>Polyangia</taxon>
        <taxon>Nannocystales</taxon>
        <taxon>Nannocystaceae</taxon>
        <taxon>Enhygromyxa</taxon>
    </lineage>
</organism>
<gene>
    <name evidence="3" type="ORF">ENSA5_29370</name>
</gene>
<dbReference type="AlphaFoldDB" id="A0A2S9Y1R0"/>